<gene>
    <name evidence="1" type="ORF">HCU74_06945</name>
</gene>
<dbReference type="Pfam" id="PF07813">
    <property type="entry name" value="LTXXQ"/>
    <property type="match status" value="1"/>
</dbReference>
<dbReference type="Proteomes" id="UP000765845">
    <property type="component" value="Unassembled WGS sequence"/>
</dbReference>
<accession>A0ABX1GDC4</accession>
<keyword evidence="2" id="KW-1185">Reference proteome</keyword>
<organism evidence="1 2">
    <name type="scientific">Spongiibacter thalassae</name>
    <dbReference type="NCBI Taxonomy" id="2721624"/>
    <lineage>
        <taxon>Bacteria</taxon>
        <taxon>Pseudomonadati</taxon>
        <taxon>Pseudomonadota</taxon>
        <taxon>Gammaproteobacteria</taxon>
        <taxon>Cellvibrionales</taxon>
        <taxon>Spongiibacteraceae</taxon>
        <taxon>Spongiibacter</taxon>
    </lineage>
</organism>
<dbReference type="InterPro" id="IPR012899">
    <property type="entry name" value="LTXXQ"/>
</dbReference>
<name>A0ABX1GDC4_9GAMM</name>
<proteinExistence type="predicted"/>
<protein>
    <submittedName>
        <fullName evidence="1">Uncharacterized protein</fullName>
    </submittedName>
</protein>
<reference evidence="1 2" key="1">
    <citation type="submission" date="2020-04" db="EMBL/GenBank/DDBJ databases">
        <authorList>
            <person name="Yoon J."/>
        </authorList>
    </citation>
    <scope>NUCLEOTIDE SEQUENCE [LARGE SCALE GENOMIC DNA]</scope>
    <source>
        <strain evidence="1 2">KMU-166</strain>
    </source>
</reference>
<dbReference type="RefSeq" id="WP_168449680.1">
    <property type="nucleotide sequence ID" value="NZ_JAAWWK010000002.1"/>
</dbReference>
<sequence>MFSVQGAVAQEDHAAAYQALAAQLNLSEQQQQQVRQLINAYAEKVGALQQRTAELRTEMQHVQLDTLKKSDIKRMSQSAGSVAARHTGAVLQTQLDFYNLLNTSQKREYLRLRKEGRVGGG</sequence>
<dbReference type="EMBL" id="JAAWWK010000002">
    <property type="protein sequence ID" value="NKI17158.1"/>
    <property type="molecule type" value="Genomic_DNA"/>
</dbReference>
<dbReference type="Gene3D" id="1.20.120.1490">
    <property type="match status" value="1"/>
</dbReference>
<evidence type="ECO:0000313" key="1">
    <source>
        <dbReference type="EMBL" id="NKI17158.1"/>
    </source>
</evidence>
<evidence type="ECO:0000313" key="2">
    <source>
        <dbReference type="Proteomes" id="UP000765845"/>
    </source>
</evidence>
<comment type="caution">
    <text evidence="1">The sequence shown here is derived from an EMBL/GenBank/DDBJ whole genome shotgun (WGS) entry which is preliminary data.</text>
</comment>